<evidence type="ECO:0000259" key="9">
    <source>
        <dbReference type="PROSITE" id="PS50893"/>
    </source>
</evidence>
<accession>A0A0R1WPC8</accession>
<evidence type="ECO:0000256" key="5">
    <source>
        <dbReference type="ARBA" id="ARBA00022741"/>
    </source>
</evidence>
<dbReference type="GO" id="GO:0016887">
    <property type="term" value="F:ATP hydrolysis activity"/>
    <property type="evidence" value="ECO:0007669"/>
    <property type="project" value="InterPro"/>
</dbReference>
<evidence type="ECO:0000256" key="6">
    <source>
        <dbReference type="ARBA" id="ARBA00022840"/>
    </source>
</evidence>
<protein>
    <submittedName>
        <fullName evidence="10">Cobalt import atp-binding protein cbio 2</fullName>
    </submittedName>
</protein>
<evidence type="ECO:0000256" key="4">
    <source>
        <dbReference type="ARBA" id="ARBA00022475"/>
    </source>
</evidence>
<dbReference type="eggNOG" id="COG1122">
    <property type="taxonomic scope" value="Bacteria"/>
</dbReference>
<evidence type="ECO:0000256" key="2">
    <source>
        <dbReference type="ARBA" id="ARBA00005417"/>
    </source>
</evidence>
<evidence type="ECO:0000313" key="11">
    <source>
        <dbReference type="Proteomes" id="UP000051054"/>
    </source>
</evidence>
<dbReference type="Gene3D" id="3.40.50.300">
    <property type="entry name" value="P-loop containing nucleotide triphosphate hydrolases"/>
    <property type="match status" value="1"/>
</dbReference>
<dbReference type="InterPro" id="IPR050095">
    <property type="entry name" value="ECF_ABC_transporter_ATP-bd"/>
</dbReference>
<sequence>MDNKIISIENLKFQYPNQDNVILNDISFDIFKGEWIALIGHNGSGKSTLARLIDGLLKPLSGEIIVDNINLNYDTLWDVRAKIAMVFQNPDNQFVGADVMSDIAFGLENRGIPREEMIVRVNEALKLVNMEKFAEHDPSHLSGGQKQRVAIASAIALEPEIIILDEATSMLDPEGRIELINLINKLRKEKNFTVISITHDIDEATLADRVLVLNDGEIITQGSPAEVFYNINEMNTLGLDIPYPQKIANELKKRGYKVPNKYLTRSELIDWLCQLN</sequence>
<dbReference type="NCBIfam" id="NF010167">
    <property type="entry name" value="PRK13648.1"/>
    <property type="match status" value="1"/>
</dbReference>
<keyword evidence="4" id="KW-1003">Cell membrane</keyword>
<dbReference type="InterPro" id="IPR030947">
    <property type="entry name" value="EcfA_1"/>
</dbReference>
<dbReference type="GO" id="GO:0005524">
    <property type="term" value="F:ATP binding"/>
    <property type="evidence" value="ECO:0007669"/>
    <property type="project" value="UniProtKB-KW"/>
</dbReference>
<dbReference type="NCBIfam" id="NF010156">
    <property type="entry name" value="PRK13635.1"/>
    <property type="match status" value="1"/>
</dbReference>
<dbReference type="PANTHER" id="PTHR43553">
    <property type="entry name" value="HEAVY METAL TRANSPORTER"/>
    <property type="match status" value="1"/>
</dbReference>
<dbReference type="GO" id="GO:0043190">
    <property type="term" value="C:ATP-binding cassette (ABC) transporter complex"/>
    <property type="evidence" value="ECO:0007669"/>
    <property type="project" value="TreeGrafter"/>
</dbReference>
<dbReference type="Proteomes" id="UP000051054">
    <property type="component" value="Unassembled WGS sequence"/>
</dbReference>
<keyword evidence="8" id="KW-0472">Membrane</keyword>
<dbReference type="InterPro" id="IPR027417">
    <property type="entry name" value="P-loop_NTPase"/>
</dbReference>
<dbReference type="EMBL" id="AZGD01000033">
    <property type="protein sequence ID" value="KRM19754.1"/>
    <property type="molecule type" value="Genomic_DNA"/>
</dbReference>
<keyword evidence="6 10" id="KW-0067">ATP-binding</keyword>
<dbReference type="FunFam" id="3.40.50.300:FF:000224">
    <property type="entry name" value="Energy-coupling factor transporter ATP-binding protein EcfA"/>
    <property type="match status" value="1"/>
</dbReference>
<dbReference type="PATRIC" id="fig|1423755.3.peg.1443"/>
<comment type="subcellular location">
    <subcellularLocation>
        <location evidence="1">Cell membrane</location>
        <topology evidence="1">Peripheral membrane protein</topology>
    </subcellularLocation>
</comment>
<dbReference type="InterPro" id="IPR003439">
    <property type="entry name" value="ABC_transporter-like_ATP-bd"/>
</dbReference>
<dbReference type="InterPro" id="IPR017871">
    <property type="entry name" value="ABC_transporter-like_CS"/>
</dbReference>
<dbReference type="InterPro" id="IPR015856">
    <property type="entry name" value="ABC_transpr_CbiO/EcfA_su"/>
</dbReference>
<dbReference type="STRING" id="1423755.FC40_GL001358"/>
<comment type="similarity">
    <text evidence="2">Belongs to the ABC transporter superfamily.</text>
</comment>
<dbReference type="Pfam" id="PF00005">
    <property type="entry name" value="ABC_tran"/>
    <property type="match status" value="1"/>
</dbReference>
<keyword evidence="3" id="KW-0813">Transport</keyword>
<name>A0A0R1WPC8_9LACO</name>
<evidence type="ECO:0000256" key="1">
    <source>
        <dbReference type="ARBA" id="ARBA00004202"/>
    </source>
</evidence>
<dbReference type="NCBIfam" id="TIGR04520">
    <property type="entry name" value="ECF_ATPase_1"/>
    <property type="match status" value="1"/>
</dbReference>
<feature type="domain" description="ABC transporter" evidence="9">
    <location>
        <begin position="6"/>
        <end position="240"/>
    </location>
</feature>
<dbReference type="GO" id="GO:0042626">
    <property type="term" value="F:ATPase-coupled transmembrane transporter activity"/>
    <property type="evidence" value="ECO:0007669"/>
    <property type="project" value="TreeGrafter"/>
</dbReference>
<evidence type="ECO:0000313" key="10">
    <source>
        <dbReference type="EMBL" id="KRM19754.1"/>
    </source>
</evidence>
<reference evidence="10 11" key="1">
    <citation type="journal article" date="2015" name="Genome Announc.">
        <title>Expanding the biotechnology potential of lactobacilli through comparative genomics of 213 strains and associated genera.</title>
        <authorList>
            <person name="Sun Z."/>
            <person name="Harris H.M."/>
            <person name="McCann A."/>
            <person name="Guo C."/>
            <person name="Argimon S."/>
            <person name="Zhang W."/>
            <person name="Yang X."/>
            <person name="Jeffery I.B."/>
            <person name="Cooney J.C."/>
            <person name="Kagawa T.F."/>
            <person name="Liu W."/>
            <person name="Song Y."/>
            <person name="Salvetti E."/>
            <person name="Wrobel A."/>
            <person name="Rasinkangas P."/>
            <person name="Parkhill J."/>
            <person name="Rea M.C."/>
            <person name="O'Sullivan O."/>
            <person name="Ritari J."/>
            <person name="Douillard F.P."/>
            <person name="Paul Ross R."/>
            <person name="Yang R."/>
            <person name="Briner A.E."/>
            <person name="Felis G.E."/>
            <person name="de Vos W.M."/>
            <person name="Barrangou R."/>
            <person name="Klaenhammer T.R."/>
            <person name="Caufield P.W."/>
            <person name="Cui Y."/>
            <person name="Zhang H."/>
            <person name="O'Toole P.W."/>
        </authorList>
    </citation>
    <scope>NUCLEOTIDE SEQUENCE [LARGE SCALE GENOMIC DNA]</scope>
    <source>
        <strain evidence="10 11">DSM 18933</strain>
    </source>
</reference>
<evidence type="ECO:0000256" key="7">
    <source>
        <dbReference type="ARBA" id="ARBA00022967"/>
    </source>
</evidence>
<dbReference type="CDD" id="cd03225">
    <property type="entry name" value="ABC_cobalt_CbiO_domain1"/>
    <property type="match status" value="1"/>
</dbReference>
<dbReference type="PANTHER" id="PTHR43553:SF24">
    <property type="entry name" value="ENERGY-COUPLING FACTOR TRANSPORTER ATP-BINDING PROTEIN ECFA1"/>
    <property type="match status" value="1"/>
</dbReference>
<organism evidence="10 11">
    <name type="scientific">Ligilactobacillus hayakitensis DSM 18933 = JCM 14209</name>
    <dbReference type="NCBI Taxonomy" id="1423755"/>
    <lineage>
        <taxon>Bacteria</taxon>
        <taxon>Bacillati</taxon>
        <taxon>Bacillota</taxon>
        <taxon>Bacilli</taxon>
        <taxon>Lactobacillales</taxon>
        <taxon>Lactobacillaceae</taxon>
        <taxon>Ligilactobacillus</taxon>
    </lineage>
</organism>
<dbReference type="SMART" id="SM00382">
    <property type="entry name" value="AAA"/>
    <property type="match status" value="1"/>
</dbReference>
<proteinExistence type="inferred from homology"/>
<dbReference type="OrthoDB" id="9784332at2"/>
<evidence type="ECO:0000256" key="3">
    <source>
        <dbReference type="ARBA" id="ARBA00022448"/>
    </source>
</evidence>
<evidence type="ECO:0000256" key="8">
    <source>
        <dbReference type="ARBA" id="ARBA00023136"/>
    </source>
</evidence>
<keyword evidence="5" id="KW-0547">Nucleotide-binding</keyword>
<keyword evidence="11" id="KW-1185">Reference proteome</keyword>
<keyword evidence="7" id="KW-1278">Translocase</keyword>
<gene>
    <name evidence="10" type="ORF">FC40_GL001358</name>
</gene>
<dbReference type="RefSeq" id="WP_025022462.1">
    <property type="nucleotide sequence ID" value="NZ_AZGD01000033.1"/>
</dbReference>
<dbReference type="InterPro" id="IPR003593">
    <property type="entry name" value="AAA+_ATPase"/>
</dbReference>
<comment type="caution">
    <text evidence="10">The sequence shown here is derived from an EMBL/GenBank/DDBJ whole genome shotgun (WGS) entry which is preliminary data.</text>
</comment>
<dbReference type="SUPFAM" id="SSF52540">
    <property type="entry name" value="P-loop containing nucleoside triphosphate hydrolases"/>
    <property type="match status" value="1"/>
</dbReference>
<dbReference type="PROSITE" id="PS00211">
    <property type="entry name" value="ABC_TRANSPORTER_1"/>
    <property type="match status" value="1"/>
</dbReference>
<dbReference type="AlphaFoldDB" id="A0A0R1WPC8"/>
<dbReference type="PROSITE" id="PS50893">
    <property type="entry name" value="ABC_TRANSPORTER_2"/>
    <property type="match status" value="1"/>
</dbReference>